<dbReference type="Gene3D" id="3.40.50.720">
    <property type="entry name" value="NAD(P)-binding Rossmann-like Domain"/>
    <property type="match status" value="1"/>
</dbReference>
<evidence type="ECO:0000313" key="9">
    <source>
        <dbReference type="Proteomes" id="UP000178082"/>
    </source>
</evidence>
<feature type="domain" description="NAD(P)-binding" evidence="7">
    <location>
        <begin position="166"/>
        <end position="345"/>
    </location>
</feature>
<gene>
    <name evidence="8" type="ORF">A3G31_05730</name>
</gene>
<proteinExistence type="inferred from homology"/>
<name>A0A1F7SDM8_9BACT</name>
<dbReference type="SUPFAM" id="SSF51735">
    <property type="entry name" value="NAD(P)-binding Rossmann-fold domains"/>
    <property type="match status" value="1"/>
</dbReference>
<dbReference type="Proteomes" id="UP000178082">
    <property type="component" value="Unassembled WGS sequence"/>
</dbReference>
<feature type="domain" description="NAD-dependent epimerase/dehydratase" evidence="6">
    <location>
        <begin position="5"/>
        <end position="134"/>
    </location>
</feature>
<dbReference type="PANTHER" id="PTHR43725:SF53">
    <property type="entry name" value="UDP-ARABINOSE 4-EPIMERASE 1"/>
    <property type="match status" value="1"/>
</dbReference>
<accession>A0A1F7SDM8</accession>
<evidence type="ECO:0000256" key="3">
    <source>
        <dbReference type="ARBA" id="ARBA00018569"/>
    </source>
</evidence>
<dbReference type="STRING" id="1817883.A3G31_05730"/>
<comment type="caution">
    <text evidence="8">The sequence shown here is derived from an EMBL/GenBank/DDBJ whole genome shotgun (WGS) entry which is preliminary data.</text>
</comment>
<evidence type="ECO:0000256" key="2">
    <source>
        <dbReference type="ARBA" id="ARBA00007637"/>
    </source>
</evidence>
<dbReference type="Pfam" id="PF16363">
    <property type="entry name" value="GDP_Man_Dehyd"/>
    <property type="match status" value="1"/>
</dbReference>
<dbReference type="InterPro" id="IPR016040">
    <property type="entry name" value="NAD(P)-bd_dom"/>
</dbReference>
<dbReference type="InterPro" id="IPR001509">
    <property type="entry name" value="Epimerase_deHydtase"/>
</dbReference>
<reference evidence="8 9" key="1">
    <citation type="journal article" date="2016" name="Nat. Commun.">
        <title>Thousands of microbial genomes shed light on interconnected biogeochemical processes in an aquifer system.</title>
        <authorList>
            <person name="Anantharaman K."/>
            <person name="Brown C.T."/>
            <person name="Hug L.A."/>
            <person name="Sharon I."/>
            <person name="Castelle C.J."/>
            <person name="Probst A.J."/>
            <person name="Thomas B.C."/>
            <person name="Singh A."/>
            <person name="Wilkins M.J."/>
            <person name="Karaoz U."/>
            <person name="Brodie E.L."/>
            <person name="Williams K.H."/>
            <person name="Hubbard S.S."/>
            <person name="Banfield J.F."/>
        </authorList>
    </citation>
    <scope>NUCLEOTIDE SEQUENCE [LARGE SCALE GENOMIC DNA]</scope>
</reference>
<evidence type="ECO:0000313" key="8">
    <source>
        <dbReference type="EMBL" id="OGL51882.1"/>
    </source>
</evidence>
<evidence type="ECO:0000259" key="7">
    <source>
        <dbReference type="Pfam" id="PF16363"/>
    </source>
</evidence>
<comment type="pathway">
    <text evidence="1">Carbohydrate metabolism; galactose metabolism.</text>
</comment>
<dbReference type="AlphaFoldDB" id="A0A1F7SDM8"/>
<dbReference type="Pfam" id="PF01370">
    <property type="entry name" value="Epimerase"/>
    <property type="match status" value="1"/>
</dbReference>
<dbReference type="PANTHER" id="PTHR43725">
    <property type="entry name" value="UDP-GLUCOSE 4-EPIMERASE"/>
    <property type="match status" value="1"/>
</dbReference>
<dbReference type="InterPro" id="IPR036291">
    <property type="entry name" value="NAD(P)-bd_dom_sf"/>
</dbReference>
<dbReference type="EMBL" id="MGDI01000036">
    <property type="protein sequence ID" value="OGL51882.1"/>
    <property type="molecule type" value="Genomic_DNA"/>
</dbReference>
<evidence type="ECO:0000256" key="1">
    <source>
        <dbReference type="ARBA" id="ARBA00004947"/>
    </source>
</evidence>
<protein>
    <recommendedName>
        <fullName evidence="3">UDP-glucose 4-epimerase</fullName>
    </recommendedName>
    <alternativeName>
        <fullName evidence="5">Galactowaldenase</fullName>
    </alternativeName>
    <alternativeName>
        <fullName evidence="4">UDP-galactose 4-epimerase</fullName>
    </alternativeName>
</protein>
<dbReference type="PRINTS" id="PR01713">
    <property type="entry name" value="NUCEPIMERASE"/>
</dbReference>
<evidence type="ECO:0000259" key="6">
    <source>
        <dbReference type="Pfam" id="PF01370"/>
    </source>
</evidence>
<evidence type="ECO:0000256" key="5">
    <source>
        <dbReference type="ARBA" id="ARBA00033067"/>
    </source>
</evidence>
<evidence type="ECO:0000256" key="4">
    <source>
        <dbReference type="ARBA" id="ARBA00031367"/>
    </source>
</evidence>
<sequence length="372" mass="41855">MAKKVLVTGGAGFIGSFIVDELVRRGYDVRIFDCLDPQVHPDGKIPEHLNKDAEFIKGDVRNYDELKKALKGINIVSHHAAVVGVGQSQYKINYYVETNVMGTSNLLDIIVNTKNSIEKMTVAASMSSYGEGNYSCKKCGTVNPPLRAEEQVSSGEWELFCSKCKGLLKPVPTDEGKFQQCNSIYALTKKMQEDMVLNIGKTYNISCVALRYFNVYGPRQSLSNPYTGVTAIFMSRLKNDQQPVVYEDGLQTRDFISVYDIARANIMAIEKDEANYKSFNVGTGQPITIKEVAEELARYYGKDIKPNIVNKFRKGDVRHCYSDCGFVEKTLGFKPKVSFEKGMKELMVWAEEAYFEDKFEEAARELKEKGLV</sequence>
<comment type="similarity">
    <text evidence="2">Belongs to the NAD(P)-dependent epimerase/dehydratase family.</text>
</comment>
<organism evidence="8 9">
    <name type="scientific">Candidatus Schekmanbacteria bacterium RIFCSPLOWO2_12_FULL_38_15</name>
    <dbReference type="NCBI Taxonomy" id="1817883"/>
    <lineage>
        <taxon>Bacteria</taxon>
        <taxon>Candidatus Schekmaniibacteriota</taxon>
    </lineage>
</organism>